<evidence type="ECO:0000256" key="1">
    <source>
        <dbReference type="SAM" id="SignalP"/>
    </source>
</evidence>
<keyword evidence="1" id="KW-0732">Signal</keyword>
<dbReference type="AlphaFoldDB" id="A0A9E8A6X2"/>
<proteinExistence type="predicted"/>
<name>A0A9E8A6X2_9HYPH</name>
<feature type="signal peptide" evidence="1">
    <location>
        <begin position="1"/>
        <end position="23"/>
    </location>
</feature>
<evidence type="ECO:0000313" key="2">
    <source>
        <dbReference type="EMBL" id="UZF88655.1"/>
    </source>
</evidence>
<gene>
    <name evidence="2" type="ORF">NWE54_07645</name>
</gene>
<accession>A0A9E8A6X2</accession>
<reference evidence="2" key="1">
    <citation type="submission" date="2022-08" db="EMBL/GenBank/DDBJ databases">
        <title>Complete Genome Sequences of 2 Bosea sp. soil isolates.</title>
        <authorList>
            <person name="Alvarez Arevalo M."/>
            <person name="Sterndorff E.B."/>
            <person name="Faurdal D."/>
            <person name="Joergensen T.S."/>
            <person name="Weber T."/>
        </authorList>
    </citation>
    <scope>NUCLEOTIDE SEQUENCE</scope>
    <source>
        <strain evidence="2">NBC_00436</strain>
    </source>
</reference>
<feature type="chain" id="PRO_5038891219" evidence="1">
    <location>
        <begin position="24"/>
        <end position="112"/>
    </location>
</feature>
<sequence>MSTKFRTIVFLFAVLALSGVALAQQAKGTGGLPATLADAILQGTDHGRVRLTRAPRLQYAETGCSSSVCNEPPRQAGLAGQAETVAASDTCSSLGTARDRNGRAIRRLCTFN</sequence>
<protein>
    <submittedName>
        <fullName evidence="2">Uncharacterized protein</fullName>
    </submittedName>
</protein>
<organism evidence="2">
    <name type="scientific">Bosea sp. NBC_00436</name>
    <dbReference type="NCBI Taxonomy" id="2969620"/>
    <lineage>
        <taxon>Bacteria</taxon>
        <taxon>Pseudomonadati</taxon>
        <taxon>Pseudomonadota</taxon>
        <taxon>Alphaproteobacteria</taxon>
        <taxon>Hyphomicrobiales</taxon>
        <taxon>Boseaceae</taxon>
        <taxon>Bosea</taxon>
    </lineage>
</organism>
<dbReference type="EMBL" id="CP102774">
    <property type="protein sequence ID" value="UZF88655.1"/>
    <property type="molecule type" value="Genomic_DNA"/>
</dbReference>